<dbReference type="InterPro" id="IPR001492">
    <property type="entry name" value="Flagellin"/>
</dbReference>
<comment type="caution">
    <text evidence="7">The sequence shown here is derived from an EMBL/GenBank/DDBJ whole genome shotgun (WGS) entry which is preliminary data.</text>
</comment>
<comment type="subcellular location">
    <subcellularLocation>
        <location evidence="4">Secreted</location>
    </subcellularLocation>
    <subcellularLocation>
        <location evidence="4">Bacterial flagellum</location>
    </subcellularLocation>
</comment>
<name>A0ABW9YBD1_9RHOB</name>
<keyword evidence="7" id="KW-0282">Flagellum</keyword>
<reference evidence="8" key="1">
    <citation type="submission" date="2020-01" db="EMBL/GenBank/DDBJ databases">
        <title>Sphingomonas sp. strain CSW-10.</title>
        <authorList>
            <person name="Chen W.-M."/>
        </authorList>
    </citation>
    <scope>NUCLEOTIDE SEQUENCE [LARGE SCALE GENOMIC DNA]</scope>
    <source>
        <strain evidence="8">CCP-1</strain>
    </source>
</reference>
<comment type="similarity">
    <text evidence="1 4">Belongs to the bacterial flagellin family.</text>
</comment>
<evidence type="ECO:0000256" key="2">
    <source>
        <dbReference type="ARBA" id="ARBA00022525"/>
    </source>
</evidence>
<organism evidence="7 8">
    <name type="scientific">Paragemmobacter ruber</name>
    <dbReference type="NCBI Taxonomy" id="1985673"/>
    <lineage>
        <taxon>Bacteria</taxon>
        <taxon>Pseudomonadati</taxon>
        <taxon>Pseudomonadota</taxon>
        <taxon>Alphaproteobacteria</taxon>
        <taxon>Rhodobacterales</taxon>
        <taxon>Paracoccaceae</taxon>
        <taxon>Paragemmobacter</taxon>
    </lineage>
</organism>
<feature type="domain" description="Flagellin C-terminal" evidence="6">
    <location>
        <begin position="408"/>
        <end position="493"/>
    </location>
</feature>
<keyword evidence="7" id="KW-0969">Cilium</keyword>
<gene>
    <name evidence="7" type="ORF">GU920_16395</name>
</gene>
<keyword evidence="7" id="KW-0966">Cell projection</keyword>
<evidence type="ECO:0000259" key="6">
    <source>
        <dbReference type="Pfam" id="PF00700"/>
    </source>
</evidence>
<dbReference type="RefSeq" id="WP_161768203.1">
    <property type="nucleotide sequence ID" value="NZ_JAAATW010000004.1"/>
</dbReference>
<dbReference type="Gene3D" id="6.10.10.10">
    <property type="entry name" value="Flagellar export chaperone, C-terminal domain"/>
    <property type="match status" value="1"/>
</dbReference>
<protein>
    <recommendedName>
        <fullName evidence="4">Flagellin</fullName>
    </recommendedName>
</protein>
<dbReference type="PRINTS" id="PR00207">
    <property type="entry name" value="FLAGELLIN"/>
</dbReference>
<proteinExistence type="inferred from homology"/>
<dbReference type="PANTHER" id="PTHR42792">
    <property type="entry name" value="FLAGELLIN"/>
    <property type="match status" value="1"/>
</dbReference>
<sequence>MTTINTNIGAIAAQANMTKVNDDFNTAMTRLSSGLRINAAKDDAAGMAIAEKMTSQVMGINQAIRNAADGKNLLDTTESAHVEVSNMLQRVRELAVQSANDTNTGSDRGNITAEARQLIAEINRVAENTTFNGMKVMDGSFQGKQFQIGADAGQTLSISIDSTAATKIGSFDSASTASIAATGGVASQSLVISGYAGNATVPGVAARSAKELASEVNAVSAQTGVSATATTKAKISFSTGAEAGRVTMDINGVSIGDNVAISEDANGDLDLRSLRDAINSKTSSTGVTATMGENNSEIILTDATGGNIEISNYESTETPTTAATLEVEALDADGESLATPATLTLTNAADDANITGQVNFSSTQAFAINAQEVAGGFFDTTSQTSFNAELNSVADIDLSTAESSAKAIGVIDVALQKISQARGNLGAQSNRLDSTISNLTNISVSVQTAKSQVVDADFAKESTNLARGQILSQAATAMLAQANSSKQNVLSLLRG</sequence>
<dbReference type="Pfam" id="PF00700">
    <property type="entry name" value="Flagellin_C"/>
    <property type="match status" value="1"/>
</dbReference>
<evidence type="ECO:0000256" key="3">
    <source>
        <dbReference type="ARBA" id="ARBA00023143"/>
    </source>
</evidence>
<evidence type="ECO:0000256" key="4">
    <source>
        <dbReference type="RuleBase" id="RU362073"/>
    </source>
</evidence>
<keyword evidence="3 4" id="KW-0975">Bacterial flagellum</keyword>
<evidence type="ECO:0000313" key="8">
    <source>
        <dbReference type="Proteomes" id="UP001517376"/>
    </source>
</evidence>
<dbReference type="EMBL" id="JAAATW010000004">
    <property type="protein sequence ID" value="NBE09125.1"/>
    <property type="molecule type" value="Genomic_DNA"/>
</dbReference>
<comment type="function">
    <text evidence="4">Flagellin is the subunit protein which polymerizes to form the filaments of bacterial flagella.</text>
</comment>
<dbReference type="Gene3D" id="2.30.220.10">
    <property type="entry name" value="f41 fragment of flagellin, C-terminal domain"/>
    <property type="match status" value="1"/>
</dbReference>
<dbReference type="Gene3D" id="2.170.280.10">
    <property type="entry name" value="f41 fragment of flagellin, middle domain"/>
    <property type="match status" value="1"/>
</dbReference>
<dbReference type="SUPFAM" id="SSF64518">
    <property type="entry name" value="Phase 1 flagellin"/>
    <property type="match status" value="1"/>
</dbReference>
<dbReference type="InterPro" id="IPR042187">
    <property type="entry name" value="Flagellin_C_sub2"/>
</dbReference>
<dbReference type="InterPro" id="IPR001029">
    <property type="entry name" value="Flagellin_N"/>
</dbReference>
<evidence type="ECO:0000259" key="5">
    <source>
        <dbReference type="Pfam" id="PF00669"/>
    </source>
</evidence>
<accession>A0ABW9YBD1</accession>
<evidence type="ECO:0000256" key="1">
    <source>
        <dbReference type="ARBA" id="ARBA00005709"/>
    </source>
</evidence>
<dbReference type="PANTHER" id="PTHR42792:SF2">
    <property type="entry name" value="FLAGELLIN"/>
    <property type="match status" value="1"/>
</dbReference>
<evidence type="ECO:0000313" key="7">
    <source>
        <dbReference type="EMBL" id="NBE09125.1"/>
    </source>
</evidence>
<dbReference type="Gene3D" id="1.20.1330.10">
    <property type="entry name" value="f41 fragment of flagellin, N-terminal domain"/>
    <property type="match status" value="1"/>
</dbReference>
<keyword evidence="8" id="KW-1185">Reference proteome</keyword>
<dbReference type="Proteomes" id="UP001517376">
    <property type="component" value="Unassembled WGS sequence"/>
</dbReference>
<keyword evidence="2 4" id="KW-0964">Secreted</keyword>
<dbReference type="InterPro" id="IPR046358">
    <property type="entry name" value="Flagellin_C"/>
</dbReference>
<feature type="domain" description="Flagellin N-terminal" evidence="5">
    <location>
        <begin position="4"/>
        <end position="141"/>
    </location>
</feature>
<dbReference type="InterPro" id="IPR010810">
    <property type="entry name" value="Flagellin_hook_IN_motif"/>
</dbReference>
<dbReference type="Pfam" id="PF00669">
    <property type="entry name" value="Flagellin_N"/>
    <property type="match status" value="1"/>
</dbReference>
<dbReference type="Pfam" id="PF07196">
    <property type="entry name" value="Flagellin_IN"/>
    <property type="match status" value="2"/>
</dbReference>